<dbReference type="InterPro" id="IPR044672">
    <property type="entry name" value="MOCS2A"/>
</dbReference>
<dbReference type="Pfam" id="PF02597">
    <property type="entry name" value="ThiS"/>
    <property type="match status" value="1"/>
</dbReference>
<gene>
    <name evidence="4" type="primary">moaD</name>
    <name evidence="4" type="ORF">GCM10023116_25580</name>
</gene>
<dbReference type="RefSeq" id="WP_345196405.1">
    <property type="nucleotide sequence ID" value="NZ_BAABFL010000381.1"/>
</dbReference>
<organism evidence="4 5">
    <name type="scientific">Kistimonas scapharcae</name>
    <dbReference type="NCBI Taxonomy" id="1036133"/>
    <lineage>
        <taxon>Bacteria</taxon>
        <taxon>Pseudomonadati</taxon>
        <taxon>Pseudomonadota</taxon>
        <taxon>Gammaproteobacteria</taxon>
        <taxon>Oceanospirillales</taxon>
        <taxon>Endozoicomonadaceae</taxon>
        <taxon>Kistimonas</taxon>
    </lineage>
</organism>
<dbReference type="Proteomes" id="UP001500604">
    <property type="component" value="Unassembled WGS sequence"/>
</dbReference>
<dbReference type="InterPro" id="IPR012675">
    <property type="entry name" value="Beta-grasp_dom_sf"/>
</dbReference>
<dbReference type="NCBIfam" id="TIGR01682">
    <property type="entry name" value="moaD"/>
    <property type="match status" value="1"/>
</dbReference>
<dbReference type="InterPro" id="IPR016155">
    <property type="entry name" value="Mopterin_synth/thiamin_S_b"/>
</dbReference>
<comment type="similarity">
    <text evidence="2">Belongs to the MoaD family.</text>
</comment>
<evidence type="ECO:0000256" key="3">
    <source>
        <dbReference type="ARBA" id="ARBA00024247"/>
    </source>
</evidence>
<comment type="caution">
    <text evidence="4">The sequence shown here is derived from an EMBL/GenBank/DDBJ whole genome shotgun (WGS) entry which is preliminary data.</text>
</comment>
<accession>A0ABP8V4T9</accession>
<dbReference type="SUPFAM" id="SSF54285">
    <property type="entry name" value="MoaD/ThiS"/>
    <property type="match status" value="1"/>
</dbReference>
<evidence type="ECO:0000313" key="4">
    <source>
        <dbReference type="EMBL" id="GAA4650275.1"/>
    </source>
</evidence>
<dbReference type="PANTHER" id="PTHR33359:SF1">
    <property type="entry name" value="MOLYBDOPTERIN SYNTHASE SULFUR CARRIER SUBUNIT"/>
    <property type="match status" value="1"/>
</dbReference>
<sequence length="82" mass="8979">MIKVLFFAGYRERLGCDALELNTDATTIAALKAQLAERGDLWRQLLQDRKTHTAINQAIVTDPAAEIHPGDEVAFFPPVTGG</sequence>
<evidence type="ECO:0000256" key="1">
    <source>
        <dbReference type="ARBA" id="ARBA00022741"/>
    </source>
</evidence>
<dbReference type="PANTHER" id="PTHR33359">
    <property type="entry name" value="MOLYBDOPTERIN SYNTHASE SULFUR CARRIER SUBUNIT"/>
    <property type="match status" value="1"/>
</dbReference>
<reference evidence="5" key="1">
    <citation type="journal article" date="2019" name="Int. J. Syst. Evol. Microbiol.">
        <title>The Global Catalogue of Microorganisms (GCM) 10K type strain sequencing project: providing services to taxonomists for standard genome sequencing and annotation.</title>
        <authorList>
            <consortium name="The Broad Institute Genomics Platform"/>
            <consortium name="The Broad Institute Genome Sequencing Center for Infectious Disease"/>
            <person name="Wu L."/>
            <person name="Ma J."/>
        </authorList>
    </citation>
    <scope>NUCLEOTIDE SEQUENCE [LARGE SCALE GENOMIC DNA]</scope>
    <source>
        <strain evidence="5">JCM 17805</strain>
    </source>
</reference>
<evidence type="ECO:0000313" key="5">
    <source>
        <dbReference type="Proteomes" id="UP001500604"/>
    </source>
</evidence>
<keyword evidence="1" id="KW-0547">Nucleotide-binding</keyword>
<name>A0ABP8V4T9_9GAMM</name>
<keyword evidence="5" id="KW-1185">Reference proteome</keyword>
<dbReference type="CDD" id="cd00754">
    <property type="entry name" value="Ubl_MoaD"/>
    <property type="match status" value="1"/>
</dbReference>
<dbReference type="Gene3D" id="3.10.20.30">
    <property type="match status" value="1"/>
</dbReference>
<evidence type="ECO:0000256" key="2">
    <source>
        <dbReference type="ARBA" id="ARBA00024200"/>
    </source>
</evidence>
<proteinExistence type="inferred from homology"/>
<dbReference type="EMBL" id="BAABFL010000381">
    <property type="protein sequence ID" value="GAA4650275.1"/>
    <property type="molecule type" value="Genomic_DNA"/>
</dbReference>
<dbReference type="InterPro" id="IPR003749">
    <property type="entry name" value="ThiS/MoaD-like"/>
</dbReference>
<protein>
    <recommendedName>
        <fullName evidence="3">Molybdopterin synthase sulfur carrier subunit</fullName>
    </recommendedName>
</protein>